<dbReference type="GeneID" id="26628301"/>
<gene>
    <name evidence="1" type="ORF">iA2_26</name>
</gene>
<protein>
    <submittedName>
        <fullName evidence="1">Uncharacterized protein</fullName>
    </submittedName>
</protein>
<accession>A0A0P0IZP3</accession>
<reference evidence="1 2" key="1">
    <citation type="journal article" date="2016" name="Appl. Environ. Microbiol.">
        <title>Genomic Diversity of Phages Infecting Probiotic Strains of Lactobacillus paracasei.</title>
        <authorList>
            <person name="Mercanti D.J."/>
            <person name="Rousseau G.M."/>
            <person name="Capra M.L."/>
            <person name="Quiberoni A."/>
            <person name="Tremblay D.M."/>
            <person name="Labrie S.J."/>
            <person name="Moineau S."/>
        </authorList>
    </citation>
    <scope>NUCLEOTIDE SEQUENCE [LARGE SCALE GENOMIC DNA]</scope>
</reference>
<proteinExistence type="predicted"/>
<organism evidence="1 2">
    <name type="scientific">Lactobacillus phage iA2</name>
    <dbReference type="NCBI Taxonomy" id="1739609"/>
    <lineage>
        <taxon>Viruses</taxon>
        <taxon>Duplodnaviria</taxon>
        <taxon>Heunggongvirae</taxon>
        <taxon>Uroviricota</taxon>
        <taxon>Caudoviricetes</taxon>
        <taxon>Iaduovirus</taxon>
        <taxon>Iaduovirus iA2</taxon>
    </lineage>
</organism>
<dbReference type="KEGG" id="vg:26628301"/>
<evidence type="ECO:0000313" key="1">
    <source>
        <dbReference type="EMBL" id="ALJ97968.1"/>
    </source>
</evidence>
<dbReference type="Proteomes" id="UP000203929">
    <property type="component" value="Segment"/>
</dbReference>
<evidence type="ECO:0000313" key="2">
    <source>
        <dbReference type="Proteomes" id="UP000203929"/>
    </source>
</evidence>
<dbReference type="RefSeq" id="YP_009201519.1">
    <property type="nucleotide sequence ID" value="NC_028830.1"/>
</dbReference>
<name>A0A0P0IZP3_9CAUD</name>
<keyword evidence="2" id="KW-1185">Reference proteome</keyword>
<dbReference type="EMBL" id="KR905068">
    <property type="protein sequence ID" value="ALJ97968.1"/>
    <property type="molecule type" value="Genomic_DNA"/>
</dbReference>
<sequence>MSIKIVVLKFDAYDGELVPFDPFSTDPLPVEYFQVRLFVRAPYYSETFDDQTLLVRRYMRRFKEIKNRFIKKIAPEMEDLGKDIEENLQRIKSTVTTLREMLENELVIPDQIEIGSIELVGEWPIFEPAKESQMKLELNKQDLKDIQALRETNDRKNLNN</sequence>